<evidence type="ECO:0000256" key="1">
    <source>
        <dbReference type="SAM" id="Phobius"/>
    </source>
</evidence>
<evidence type="ECO:0000313" key="3">
    <source>
        <dbReference type="Proteomes" id="UP000092987"/>
    </source>
</evidence>
<organism evidence="2 3">
    <name type="scientific">Aliarcobacter thereius LMG 24486</name>
    <dbReference type="NCBI Taxonomy" id="1032240"/>
    <lineage>
        <taxon>Bacteria</taxon>
        <taxon>Pseudomonadati</taxon>
        <taxon>Campylobacterota</taxon>
        <taxon>Epsilonproteobacteria</taxon>
        <taxon>Campylobacterales</taxon>
        <taxon>Arcobacteraceae</taxon>
        <taxon>Aliarcobacter</taxon>
    </lineage>
</organism>
<sequence length="41" mass="5132">MVYLTYTFFFFLYIVIFSNKVRKKIKKVLISRAFKEYLIFL</sequence>
<reference evidence="2 3" key="1">
    <citation type="submission" date="2015-10" db="EMBL/GenBank/DDBJ databases">
        <authorList>
            <person name="Rovetto F.F."/>
            <person name="Cocolin L.L."/>
            <person name="Illeghems K.K."/>
            <person name="Van Nieuwerbuegh F.F."/>
            <person name="Houf K.K."/>
        </authorList>
    </citation>
    <scope>NUCLEOTIDE SEQUENCE [LARGE SCALE GENOMIC DNA]</scope>
    <source>
        <strain evidence="2 3">LMG 24486</strain>
    </source>
</reference>
<keyword evidence="3" id="KW-1185">Reference proteome</keyword>
<comment type="caution">
    <text evidence="2">The sequence shown here is derived from an EMBL/GenBank/DDBJ whole genome shotgun (WGS) entry which is preliminary data.</text>
</comment>
<proteinExistence type="predicted"/>
<keyword evidence="1" id="KW-1133">Transmembrane helix</keyword>
<evidence type="ECO:0000313" key="2">
    <source>
        <dbReference type="EMBL" id="OCL95768.1"/>
    </source>
</evidence>
<dbReference type="Proteomes" id="UP000092987">
    <property type="component" value="Unassembled WGS sequence"/>
</dbReference>
<keyword evidence="1" id="KW-0472">Membrane</keyword>
<accession>A0A1C7WQC2</accession>
<feature type="transmembrane region" description="Helical" evidence="1">
    <location>
        <begin position="6"/>
        <end position="22"/>
    </location>
</feature>
<dbReference type="EMBL" id="LLKQ01000001">
    <property type="protein sequence ID" value="OCL95768.1"/>
    <property type="molecule type" value="Genomic_DNA"/>
</dbReference>
<name>A0A1C7WQC2_9BACT</name>
<gene>
    <name evidence="2" type="ORF">AA347_01248</name>
</gene>
<keyword evidence="1" id="KW-0812">Transmembrane</keyword>
<protein>
    <submittedName>
        <fullName evidence="2">Uncharacterized protein</fullName>
    </submittedName>
</protein>